<protein>
    <recommendedName>
        <fullName evidence="3">CalU12 protein</fullName>
    </recommendedName>
</protein>
<dbReference type="InterPro" id="IPR010296">
    <property type="entry name" value="DUF899_thioredox"/>
</dbReference>
<evidence type="ECO:0008006" key="3">
    <source>
        <dbReference type="Google" id="ProtNLM"/>
    </source>
</evidence>
<proteinExistence type="predicted"/>
<accession>A7HRQ7</accession>
<keyword evidence="2" id="KW-1185">Reference proteome</keyword>
<dbReference type="RefSeq" id="WP_012109846.1">
    <property type="nucleotide sequence ID" value="NC_009719.1"/>
</dbReference>
<gene>
    <name evidence="1" type="ordered locus">Plav_0967</name>
</gene>
<dbReference type="Proteomes" id="UP000006377">
    <property type="component" value="Chromosome"/>
</dbReference>
<organism evidence="1 2">
    <name type="scientific">Parvibaculum lavamentivorans (strain DS-1 / DSM 13023 / NCIMB 13966)</name>
    <dbReference type="NCBI Taxonomy" id="402881"/>
    <lineage>
        <taxon>Bacteria</taxon>
        <taxon>Pseudomonadati</taxon>
        <taxon>Pseudomonadota</taxon>
        <taxon>Alphaproteobacteria</taxon>
        <taxon>Hyphomicrobiales</taxon>
        <taxon>Parvibaculaceae</taxon>
        <taxon>Parvibaculum</taxon>
    </lineage>
</organism>
<dbReference type="AlphaFoldDB" id="A7HRQ7"/>
<reference evidence="1 2" key="1">
    <citation type="journal article" date="2011" name="Stand. Genomic Sci.">
        <title>Complete genome sequence of Parvibaculum lavamentivorans type strain (DS-1(T)).</title>
        <authorList>
            <person name="Schleheck D."/>
            <person name="Weiss M."/>
            <person name="Pitluck S."/>
            <person name="Bruce D."/>
            <person name="Land M.L."/>
            <person name="Han S."/>
            <person name="Saunders E."/>
            <person name="Tapia R."/>
            <person name="Detter C."/>
            <person name="Brettin T."/>
            <person name="Han J."/>
            <person name="Woyke T."/>
            <person name="Goodwin L."/>
            <person name="Pennacchio L."/>
            <person name="Nolan M."/>
            <person name="Cook A.M."/>
            <person name="Kjelleberg S."/>
            <person name="Thomas T."/>
        </authorList>
    </citation>
    <scope>NUCLEOTIDE SEQUENCE [LARGE SCALE GENOMIC DNA]</scope>
    <source>
        <strain evidence="2">DS-1 / DSM 13023 / NCIMB 13966</strain>
    </source>
</reference>
<evidence type="ECO:0000313" key="2">
    <source>
        <dbReference type="Proteomes" id="UP000006377"/>
    </source>
</evidence>
<dbReference type="OrthoDB" id="7331188at2"/>
<dbReference type="KEGG" id="pla:Plav_0967"/>
<name>A7HRQ7_PARL1</name>
<dbReference type="Pfam" id="PF05988">
    <property type="entry name" value="DUF899"/>
    <property type="match status" value="1"/>
</dbReference>
<dbReference type="InterPro" id="IPR036249">
    <property type="entry name" value="Thioredoxin-like_sf"/>
</dbReference>
<evidence type="ECO:0000313" key="1">
    <source>
        <dbReference type="EMBL" id="ABS62590.1"/>
    </source>
</evidence>
<dbReference type="eggNOG" id="COG4312">
    <property type="taxonomic scope" value="Bacteria"/>
</dbReference>
<dbReference type="HOGENOM" id="CLU_066898_2_0_5"/>
<dbReference type="SUPFAM" id="SSF52833">
    <property type="entry name" value="Thioredoxin-like"/>
    <property type="match status" value="1"/>
</dbReference>
<sequence>MSAAIETEAPRTARTVSRAEWEEAMQAHLAKEKKLMRLQDELAAERRLLPRVEVTKDYSFDTADGKATLADLFAGKSQLFIKHFMLSPGQTTQCVGCSLEVDHVGGLIEHLAANDIAYTVVARAPLAEIEAMKKRMGWTFPWVSSFHSDFGYDFGVSFRPEDVEAGRAMTRGGMAVPPGMLDMSGNDVFEKDESGRIYHTYTVSGRGGENFLGIYRYIDVTPKGRQEPHYGSLADWARPRPLYGEGGTVEANGRYHKGGCGCAVHG</sequence>
<dbReference type="EMBL" id="CP000774">
    <property type="protein sequence ID" value="ABS62590.1"/>
    <property type="molecule type" value="Genomic_DNA"/>
</dbReference>
<dbReference type="STRING" id="402881.Plav_0967"/>